<evidence type="ECO:0000313" key="8">
    <source>
        <dbReference type="EMBL" id="PTB42641.1"/>
    </source>
</evidence>
<dbReference type="PRINTS" id="PR00420">
    <property type="entry name" value="RNGMNOXGNASE"/>
</dbReference>
<keyword evidence="5" id="KW-0560">Oxidoreductase</keyword>
<gene>
    <name evidence="8" type="ORF">M441DRAFT_137220</name>
</gene>
<protein>
    <recommendedName>
        <fullName evidence="7">FAD-binding domain-containing protein</fullName>
    </recommendedName>
</protein>
<comment type="cofactor">
    <cofactor evidence="1">
        <name>FAD</name>
        <dbReference type="ChEBI" id="CHEBI:57692"/>
    </cofactor>
</comment>
<evidence type="ECO:0000256" key="2">
    <source>
        <dbReference type="ARBA" id="ARBA00007992"/>
    </source>
</evidence>
<dbReference type="STRING" id="1042311.A0A2T3ZCW3"/>
<dbReference type="Pfam" id="PF01494">
    <property type="entry name" value="FAD_binding_3"/>
    <property type="match status" value="1"/>
</dbReference>
<evidence type="ECO:0000256" key="3">
    <source>
        <dbReference type="ARBA" id="ARBA00022630"/>
    </source>
</evidence>
<dbReference type="InterPro" id="IPR002938">
    <property type="entry name" value="FAD-bd"/>
</dbReference>
<sequence length="447" mass="50198">MSSKTLPVVIVGGGPVGLLAAHIFDKLGQDFLLLEQHHNLTPDIGACIGMSGPTLRIIDQLGMWDAFEPLINRMCDKISFTQAGDIIHSGSIFYVNEKRFGYKTAIFQRHSLLQTLYDSLSESSKQRILVNKKVVAIDIKEESVSVRCSDGTEVEGSIIVGADGSQSAVRECTKELARKTSSESKAFGNNEAFRTTYRLLFGSAPRFGDTKPATVYECHRFGSSTQVFVGEEKMWFFLYEELDKPTSEHRSYTQKDADEFAARYADHRVTKDLFFRDVYKGRSSSGVTDLEEGLLDQWWWNRIVLVGDAAHKVTPNAGLGFNSGVQDLAVIANGIRRLQNKGGSLHDNEAIKALFSQYQNERMESMKTFSNLSAKTTRLCAWHSRFGMIWDRYVAPALNLELLMSRYIVAPIIANSFVLDWLPEPHHRTGSIPWKMGPNHNLTDETH</sequence>
<dbReference type="GO" id="GO:0071949">
    <property type="term" value="F:FAD binding"/>
    <property type="evidence" value="ECO:0007669"/>
    <property type="project" value="InterPro"/>
</dbReference>
<dbReference type="SUPFAM" id="SSF51905">
    <property type="entry name" value="FAD/NAD(P)-binding domain"/>
    <property type="match status" value="1"/>
</dbReference>
<keyword evidence="6" id="KW-0503">Monooxygenase</keyword>
<keyword evidence="4" id="KW-0274">FAD</keyword>
<dbReference type="Proteomes" id="UP000240493">
    <property type="component" value="Unassembled WGS sequence"/>
</dbReference>
<keyword evidence="9" id="KW-1185">Reference proteome</keyword>
<dbReference type="PANTHER" id="PTHR47356">
    <property type="entry name" value="FAD-DEPENDENT MONOOXYGENASE ASQG-RELATED"/>
    <property type="match status" value="1"/>
</dbReference>
<dbReference type="InterPro" id="IPR050562">
    <property type="entry name" value="FAD_mOase_fung"/>
</dbReference>
<dbReference type="GO" id="GO:0004497">
    <property type="term" value="F:monooxygenase activity"/>
    <property type="evidence" value="ECO:0007669"/>
    <property type="project" value="UniProtKB-KW"/>
</dbReference>
<dbReference type="OrthoDB" id="2431938at2759"/>
<accession>A0A2T3ZCW3</accession>
<evidence type="ECO:0000256" key="4">
    <source>
        <dbReference type="ARBA" id="ARBA00022827"/>
    </source>
</evidence>
<dbReference type="PANTHER" id="PTHR47356:SF2">
    <property type="entry name" value="FAD-BINDING DOMAIN-CONTAINING PROTEIN-RELATED"/>
    <property type="match status" value="1"/>
</dbReference>
<evidence type="ECO:0000256" key="6">
    <source>
        <dbReference type="ARBA" id="ARBA00023033"/>
    </source>
</evidence>
<feature type="domain" description="FAD-binding" evidence="7">
    <location>
        <begin position="6"/>
        <end position="336"/>
    </location>
</feature>
<keyword evidence="3" id="KW-0285">Flavoprotein</keyword>
<dbReference type="AlphaFoldDB" id="A0A2T3ZCW3"/>
<evidence type="ECO:0000259" key="7">
    <source>
        <dbReference type="Pfam" id="PF01494"/>
    </source>
</evidence>
<proteinExistence type="inferred from homology"/>
<reference evidence="8 9" key="1">
    <citation type="submission" date="2016-07" db="EMBL/GenBank/DDBJ databases">
        <title>Multiple horizontal gene transfer events from other fungi enriched the ability of initially mycotrophic Trichoderma (Ascomycota) to feed on dead plant biomass.</title>
        <authorList>
            <consortium name="DOE Joint Genome Institute"/>
            <person name="Aerts A."/>
            <person name="Atanasova L."/>
            <person name="Chenthamara K."/>
            <person name="Zhang J."/>
            <person name="Grujic M."/>
            <person name="Henrissat B."/>
            <person name="Kuo A."/>
            <person name="Salamov A."/>
            <person name="Lipzen A."/>
            <person name="Labutti K."/>
            <person name="Barry K."/>
            <person name="Miao Y."/>
            <person name="Rahimi M.J."/>
            <person name="Shen Q."/>
            <person name="Grigoriev I.V."/>
            <person name="Kubicek C.P."/>
            <person name="Druzhinina I.S."/>
        </authorList>
    </citation>
    <scope>NUCLEOTIDE SEQUENCE [LARGE SCALE GENOMIC DNA]</scope>
    <source>
        <strain evidence="8 9">CBS 433.97</strain>
    </source>
</reference>
<evidence type="ECO:0000256" key="1">
    <source>
        <dbReference type="ARBA" id="ARBA00001974"/>
    </source>
</evidence>
<evidence type="ECO:0000256" key="5">
    <source>
        <dbReference type="ARBA" id="ARBA00023002"/>
    </source>
</evidence>
<organism evidence="8 9">
    <name type="scientific">Trichoderma asperellum (strain ATCC 204424 / CBS 433.97 / NBRC 101777)</name>
    <dbReference type="NCBI Taxonomy" id="1042311"/>
    <lineage>
        <taxon>Eukaryota</taxon>
        <taxon>Fungi</taxon>
        <taxon>Dikarya</taxon>
        <taxon>Ascomycota</taxon>
        <taxon>Pezizomycotina</taxon>
        <taxon>Sordariomycetes</taxon>
        <taxon>Hypocreomycetidae</taxon>
        <taxon>Hypocreales</taxon>
        <taxon>Hypocreaceae</taxon>
        <taxon>Trichoderma</taxon>
    </lineage>
</organism>
<dbReference type="EMBL" id="KZ679260">
    <property type="protein sequence ID" value="PTB42641.1"/>
    <property type="molecule type" value="Genomic_DNA"/>
</dbReference>
<dbReference type="InterPro" id="IPR036188">
    <property type="entry name" value="FAD/NAD-bd_sf"/>
</dbReference>
<name>A0A2T3ZCW3_TRIA4</name>
<comment type="similarity">
    <text evidence="2">Belongs to the paxM FAD-dependent monooxygenase family.</text>
</comment>
<evidence type="ECO:0000313" key="9">
    <source>
        <dbReference type="Proteomes" id="UP000240493"/>
    </source>
</evidence>
<dbReference type="Gene3D" id="3.50.50.60">
    <property type="entry name" value="FAD/NAD(P)-binding domain"/>
    <property type="match status" value="1"/>
</dbReference>